<evidence type="ECO:0000313" key="2">
    <source>
        <dbReference type="EMBL" id="AZG37458.1"/>
    </source>
</evidence>
<gene>
    <name evidence="3" type="ORF">EGC77_05805</name>
    <name evidence="2" type="ORF">EGC80_10515</name>
</gene>
<dbReference type="OrthoDB" id="6264043at2"/>
<reference evidence="3" key="3">
    <citation type="submission" date="2018-11" db="EMBL/GenBank/DDBJ databases">
        <authorList>
            <person name="Hwang Y.J."/>
            <person name="Hwang C.Y."/>
        </authorList>
    </citation>
    <scope>NUCLEOTIDE SEQUENCE</scope>
    <source>
        <strain evidence="3">R106</strain>
    </source>
</reference>
<dbReference type="AlphaFoldDB" id="A0A3N4E9T0"/>
<reference evidence="2 4" key="1">
    <citation type="submission" date="2018-11" db="EMBL/GenBank/DDBJ databases">
        <title>Shewanella sp. M2.</title>
        <authorList>
            <person name="Hwang Y.J."/>
            <person name="Hwang C.Y."/>
        </authorList>
    </citation>
    <scope>NUCLEOTIDE SEQUENCE [LARGE SCALE GENOMIC DNA]</scope>
    <source>
        <strain evidence="2 4">M2</strain>
    </source>
</reference>
<keyword evidence="4" id="KW-1185">Reference proteome</keyword>
<name>A0A3N4E9T0_9GAMM</name>
<protein>
    <submittedName>
        <fullName evidence="3">Pilus assembly protein PilX</fullName>
    </submittedName>
</protein>
<dbReference type="EMBL" id="CP034073">
    <property type="protein sequence ID" value="AZG37458.1"/>
    <property type="molecule type" value="Genomic_DNA"/>
</dbReference>
<sequence length="139" mass="14591">MKTQQGIVLFFSLIVLVLMTLIGVALAVNSTQSLRMAGAGSERIEAMASAKGGQDKVILANTGNTFTSMTAISQIVDNDLGVTNTITPLIVGDVGCQRNVKGNSVAILCRRFEISSASTFGRNNMGLVTVVVGIEQEVN</sequence>
<evidence type="ECO:0000313" key="3">
    <source>
        <dbReference type="EMBL" id="RPA33572.1"/>
    </source>
</evidence>
<dbReference type="InterPro" id="IPR025746">
    <property type="entry name" value="PilX_N_dom"/>
</dbReference>
<evidence type="ECO:0000313" key="4">
    <source>
        <dbReference type="Proteomes" id="UP000273778"/>
    </source>
</evidence>
<dbReference type="Pfam" id="PF14341">
    <property type="entry name" value="PilX_N"/>
    <property type="match status" value="1"/>
</dbReference>
<evidence type="ECO:0000313" key="5">
    <source>
        <dbReference type="Proteomes" id="UP000278855"/>
    </source>
</evidence>
<feature type="domain" description="Type 4 fimbrial biogenesis protein PilX N-terminal" evidence="1">
    <location>
        <begin position="5"/>
        <end position="50"/>
    </location>
</feature>
<accession>A0A3N4E9T0</accession>
<organism evidence="3 5">
    <name type="scientific">Shewanella psychromarinicola</name>
    <dbReference type="NCBI Taxonomy" id="2487742"/>
    <lineage>
        <taxon>Bacteria</taxon>
        <taxon>Pseudomonadati</taxon>
        <taxon>Pseudomonadota</taxon>
        <taxon>Gammaproteobacteria</taxon>
        <taxon>Alteromonadales</taxon>
        <taxon>Shewanellaceae</taxon>
        <taxon>Shewanella</taxon>
    </lineage>
</organism>
<evidence type="ECO:0000259" key="1">
    <source>
        <dbReference type="Pfam" id="PF14341"/>
    </source>
</evidence>
<dbReference type="KEGG" id="spsr:EGC80_10515"/>
<reference evidence="5" key="2">
    <citation type="submission" date="2018-11" db="EMBL/GenBank/DDBJ databases">
        <title>Shewanella sp. R106.</title>
        <authorList>
            <person name="Hwang Y.J."/>
            <person name="Hwang C.Y."/>
        </authorList>
    </citation>
    <scope>NUCLEOTIDE SEQUENCE [LARGE SCALE GENOMIC DNA]</scope>
    <source>
        <strain evidence="5">R106</strain>
    </source>
</reference>
<dbReference type="RefSeq" id="WP_124012661.1">
    <property type="nucleotide sequence ID" value="NZ_CP034073.1"/>
</dbReference>
<dbReference type="EMBL" id="RKKB01000002">
    <property type="protein sequence ID" value="RPA33572.1"/>
    <property type="molecule type" value="Genomic_DNA"/>
</dbReference>
<dbReference type="Proteomes" id="UP000273778">
    <property type="component" value="Chromosome"/>
</dbReference>
<proteinExistence type="predicted"/>
<dbReference type="Proteomes" id="UP000278855">
    <property type="component" value="Unassembled WGS sequence"/>
</dbReference>